<reference evidence="2" key="1">
    <citation type="submission" date="2022-11" db="UniProtKB">
        <authorList>
            <consortium name="WormBaseParasite"/>
        </authorList>
    </citation>
    <scope>IDENTIFICATION</scope>
</reference>
<organism evidence="1 2">
    <name type="scientific">Panagrolaimus sp. JU765</name>
    <dbReference type="NCBI Taxonomy" id="591449"/>
    <lineage>
        <taxon>Eukaryota</taxon>
        <taxon>Metazoa</taxon>
        <taxon>Ecdysozoa</taxon>
        <taxon>Nematoda</taxon>
        <taxon>Chromadorea</taxon>
        <taxon>Rhabditida</taxon>
        <taxon>Tylenchina</taxon>
        <taxon>Panagrolaimomorpha</taxon>
        <taxon>Panagrolaimoidea</taxon>
        <taxon>Panagrolaimidae</taxon>
        <taxon>Panagrolaimus</taxon>
    </lineage>
</organism>
<dbReference type="WBParaSite" id="JU765_v2.g136.t1">
    <property type="protein sequence ID" value="JU765_v2.g136.t1"/>
    <property type="gene ID" value="JU765_v2.g136"/>
</dbReference>
<dbReference type="Proteomes" id="UP000887576">
    <property type="component" value="Unplaced"/>
</dbReference>
<protein>
    <submittedName>
        <fullName evidence="2">Sulfatase N-terminal domain-containing protein</fullName>
    </submittedName>
</protein>
<sequence>MTFFPTSKLKLIIKSIIIISLILLFFDAIVVEFVPSDNRIIFNLSKLFVGQEESILLFDDCQLPKLDPWDPTIKNLLNPSKNKWKNCTPTLKPLTKLINGQLLLFDNRTDGLCSYRCLLPVSDQEIKFTEWFQLLNGSKPECDIVEVNCTAIKDGKLHNHPYYAFIHAQIYRKEESTSKPSSKPDVHVILFDSVSESNFIRAMPKTQYILREYYEAVNFRYLNKIGGNSLPNGFALLMGKTIFPIEKSPMSNGHPSDYEHDAYQKKPLDDDQFIAYRFQDDGYVTMMSEDWREGVFVWPSQIGFMKTPTTHYMKPFQMRTDGGQFVSYKIGNAAFRSICKERHHYHMEYLEDFISKYPDKPKFSVTWMSYLAHNDLNDLYHADEYFYNFFKNNQEKFSNSFIIFMGDHGQSFGSIRKTAIGEIENKNPFLFLTVPQSVRSNSELMDQIRTNAKERITHYDLYATMFDIANPNNPRISNPILHGNSIFKPLPQPRTCDNLRISFEFCICQGKMKTLPSNSTIGVKGAKMMVEKMNNVLNSDPETQNSCLPLEFISTISVNKFGENEKVNVFLITFTTWPGAGEFSGFILQDPTNPDQLKIFSTKFSRHNEFGIQAHCVGRAKYAAYCFCKGLDMSVYGQKT</sequence>
<evidence type="ECO:0000313" key="1">
    <source>
        <dbReference type="Proteomes" id="UP000887576"/>
    </source>
</evidence>
<accession>A0AC34Q743</accession>
<name>A0AC34Q743_9BILA</name>
<proteinExistence type="predicted"/>
<evidence type="ECO:0000313" key="2">
    <source>
        <dbReference type="WBParaSite" id="JU765_v2.g136.t1"/>
    </source>
</evidence>